<protein>
    <submittedName>
        <fullName evidence="2">GCN5-related N-acetyltransferase</fullName>
    </submittedName>
</protein>
<dbReference type="Pfam" id="PF13302">
    <property type="entry name" value="Acetyltransf_3"/>
    <property type="match status" value="1"/>
</dbReference>
<evidence type="ECO:0000313" key="3">
    <source>
        <dbReference type="Proteomes" id="UP000004508"/>
    </source>
</evidence>
<evidence type="ECO:0000313" key="2">
    <source>
        <dbReference type="EMBL" id="EFH83425.1"/>
    </source>
</evidence>
<dbReference type="Gene3D" id="3.40.630.30">
    <property type="match status" value="1"/>
</dbReference>
<name>D6TSM4_KTERA</name>
<feature type="domain" description="N-acetyltransferase" evidence="1">
    <location>
        <begin position="170"/>
        <end position="328"/>
    </location>
</feature>
<organism evidence="2 3">
    <name type="scientific">Ktedonobacter racemifer DSM 44963</name>
    <dbReference type="NCBI Taxonomy" id="485913"/>
    <lineage>
        <taxon>Bacteria</taxon>
        <taxon>Bacillati</taxon>
        <taxon>Chloroflexota</taxon>
        <taxon>Ktedonobacteria</taxon>
        <taxon>Ktedonobacterales</taxon>
        <taxon>Ktedonobacteraceae</taxon>
        <taxon>Ktedonobacter</taxon>
    </lineage>
</organism>
<evidence type="ECO:0000259" key="1">
    <source>
        <dbReference type="PROSITE" id="PS51186"/>
    </source>
</evidence>
<dbReference type="AlphaFoldDB" id="D6TSM4"/>
<dbReference type="eggNOG" id="COG1670">
    <property type="taxonomic scope" value="Bacteria"/>
</dbReference>
<dbReference type="PROSITE" id="PS51186">
    <property type="entry name" value="GNAT"/>
    <property type="match status" value="1"/>
</dbReference>
<dbReference type="Gene3D" id="3.30.460.40">
    <property type="match status" value="1"/>
</dbReference>
<keyword evidence="2" id="KW-0808">Transferase</keyword>
<dbReference type="InterPro" id="IPR016181">
    <property type="entry name" value="Acyl_CoA_acyltransferase"/>
</dbReference>
<dbReference type="STRING" id="485913.Krac_4382"/>
<dbReference type="PANTHER" id="PTHR43792:SF1">
    <property type="entry name" value="N-ACETYLTRANSFERASE DOMAIN-CONTAINING PROTEIN"/>
    <property type="match status" value="1"/>
</dbReference>
<proteinExistence type="predicted"/>
<accession>D6TSM4</accession>
<dbReference type="SUPFAM" id="SSF55729">
    <property type="entry name" value="Acyl-CoA N-acyltransferases (Nat)"/>
    <property type="match status" value="1"/>
</dbReference>
<dbReference type="PANTHER" id="PTHR43792">
    <property type="entry name" value="GNAT FAMILY, PUTATIVE (AFU_ORTHOLOGUE AFUA_3G00765)-RELATED-RELATED"/>
    <property type="match status" value="1"/>
</dbReference>
<dbReference type="InParanoid" id="D6TSM4"/>
<dbReference type="EMBL" id="ADVG01000003">
    <property type="protein sequence ID" value="EFH83425.1"/>
    <property type="molecule type" value="Genomic_DNA"/>
</dbReference>
<gene>
    <name evidence="2" type="ORF">Krac_4382</name>
</gene>
<dbReference type="Proteomes" id="UP000004508">
    <property type="component" value="Unassembled WGS sequence"/>
</dbReference>
<reference evidence="2 3" key="1">
    <citation type="journal article" date="2011" name="Stand. Genomic Sci.">
        <title>Non-contiguous finished genome sequence and contextual data of the filamentous soil bacterium Ktedonobacter racemifer type strain (SOSP1-21).</title>
        <authorList>
            <person name="Chang Y.J."/>
            <person name="Land M."/>
            <person name="Hauser L."/>
            <person name="Chertkov O."/>
            <person name="Del Rio T.G."/>
            <person name="Nolan M."/>
            <person name="Copeland A."/>
            <person name="Tice H."/>
            <person name="Cheng J.F."/>
            <person name="Lucas S."/>
            <person name="Han C."/>
            <person name="Goodwin L."/>
            <person name="Pitluck S."/>
            <person name="Ivanova N."/>
            <person name="Ovchinikova G."/>
            <person name="Pati A."/>
            <person name="Chen A."/>
            <person name="Palaniappan K."/>
            <person name="Mavromatis K."/>
            <person name="Liolios K."/>
            <person name="Brettin T."/>
            <person name="Fiebig A."/>
            <person name="Rohde M."/>
            <person name="Abt B."/>
            <person name="Goker M."/>
            <person name="Detter J.C."/>
            <person name="Woyke T."/>
            <person name="Bristow J."/>
            <person name="Eisen J.A."/>
            <person name="Markowitz V."/>
            <person name="Hugenholtz P."/>
            <person name="Kyrpides N.C."/>
            <person name="Klenk H.P."/>
            <person name="Lapidus A."/>
        </authorList>
    </citation>
    <scope>NUCLEOTIDE SEQUENCE [LARGE SCALE GENOMIC DNA]</scope>
    <source>
        <strain evidence="3">DSM 44963</strain>
    </source>
</reference>
<dbReference type="GO" id="GO:0016747">
    <property type="term" value="F:acyltransferase activity, transferring groups other than amino-acyl groups"/>
    <property type="evidence" value="ECO:0007669"/>
    <property type="project" value="InterPro"/>
</dbReference>
<dbReference type="InterPro" id="IPR051531">
    <property type="entry name" value="N-acetyltransferase"/>
</dbReference>
<dbReference type="InterPro" id="IPR000182">
    <property type="entry name" value="GNAT_dom"/>
</dbReference>
<keyword evidence="3" id="KW-1185">Reference proteome</keyword>
<sequence>MNDRTYPPSNTLPFVCALMRQLEEAGLRTWLFGGWAEEVWQLCLPRAHYDIDLLYVAPDFQQLDVWMAHQGALEPVVGKRFHHKRAFIYQGVLVEIFLLEHSDNSYITKYFGDKHILAWPKGTLSEVQLADETRITLASPKALLYYREQHERVSGAYEVYIHALLDTPRLIHRRLSTEDANFILELLNDPSWLQFIGDFGVKTLEEARNYILKGPVEMYGRLGFGLYLTVLKEGNVPIGICGLIKRDALEDVDIGFAFLPGFGGRGYAYESASAVMQYGKQVFGLKRIVAITSPDNLRSAKLLEKLGLRFERMIKFSPEAQELRLFGADL</sequence>
<comment type="caution">
    <text evidence="2">The sequence shown here is derived from an EMBL/GenBank/DDBJ whole genome shotgun (WGS) entry which is preliminary data.</text>
</comment>